<evidence type="ECO:0000256" key="1">
    <source>
        <dbReference type="ARBA" id="ARBA00001936"/>
    </source>
</evidence>
<feature type="domain" description="Poly(A) RNA polymerase mitochondrial-like central palm" evidence="11">
    <location>
        <begin position="658"/>
        <end position="700"/>
    </location>
</feature>
<evidence type="ECO:0000256" key="4">
    <source>
        <dbReference type="ARBA" id="ARBA00008593"/>
    </source>
</evidence>
<evidence type="ECO:0000256" key="8">
    <source>
        <dbReference type="ARBA" id="ARBA00022842"/>
    </source>
</evidence>
<dbReference type="GO" id="GO:0016779">
    <property type="term" value="F:nucleotidyltransferase activity"/>
    <property type="evidence" value="ECO:0007669"/>
    <property type="project" value="UniProtKB-ARBA"/>
</dbReference>
<dbReference type="GO" id="GO:0046872">
    <property type="term" value="F:metal ion binding"/>
    <property type="evidence" value="ECO:0007669"/>
    <property type="project" value="UniProtKB-KW"/>
</dbReference>
<comment type="subcellular location">
    <subcellularLocation>
        <location evidence="3">Cytoplasm</location>
    </subcellularLocation>
</comment>
<dbReference type="SUPFAM" id="SSF81301">
    <property type="entry name" value="Nucleotidyltransferase"/>
    <property type="match status" value="2"/>
</dbReference>
<dbReference type="Pfam" id="PF03828">
    <property type="entry name" value="PAP_assoc"/>
    <property type="match status" value="1"/>
</dbReference>
<dbReference type="InterPro" id="IPR002058">
    <property type="entry name" value="PAP_assoc"/>
</dbReference>
<keyword evidence="6" id="KW-0808">Transferase</keyword>
<feature type="region of interest" description="Disordered" evidence="9">
    <location>
        <begin position="372"/>
        <end position="398"/>
    </location>
</feature>
<feature type="compositionally biased region" description="Gly residues" evidence="9">
    <location>
        <begin position="243"/>
        <end position="256"/>
    </location>
</feature>
<sequence>MASGGGGAPPSPSPPLNGGEFLLQLLQKPPQIQPQQPQPQPPTPPPTQTLPHDPAVAVVGPTFAFPPFPSNGHDLPYRSPPPPHTWTPHQSPPQFAPHNFFMNGFPQNPNPSPSWSSPLLPAPPPEFNHHNHQYNLLGDDIRKLGFLGTNSKPISAHQQEHNIVFGSFHREIRKDEGFRGKDDVSNDNLYGNLAHGGKIEGLASKERTTGLGSNRRLDGVEVEFQKSPDFNRNPPGRNHKQGSRGGGGDGGRGKQGPSGNYISPEVRKPPPGFPSKPRSAGNRESGNRSFEHNADKGKSKIGMLNHRGIDTLSLDENEREGRFLPNHSKVNGDVSAERRQSVQLDCSGQSAGSNHHSVSVVKGSLLELHHEVNEDEEESGYGMQEKMRRGGGRGQSELDDLDEELMGSLALENGSDEKNDKRQHHRSRDKDYRSDKRGQWLLSQRMRNFKRQTEYRADIHRLNGPFLAIYESLIPAEEEKTKQKQLLTSLEKLVNKEWPGARLYLYGSCANSFGFSKSDIDVCLTIEDADVNKSDILLKLADALQSDNLQNTVEGHSALRVLSLILELLPVGNEQKPVMCLELLAMVSFWCYVLLLVSNKVVMNYLLSQSLSSAGSRMRGVLLRCECEHVCERQNIVVDRAIILRETDQYRVSRRANHALTHARVPIVKLMDPVTGISCDICVNNVLAVVNTKLLRDYAQIDVRLRQLAFIVKHWAKSRGVNETYQGTLSSYAYVLMCIHFLQLRRPAILPCLQEMERTYSVNVDNVECNYFDQVDKLCGFGSHNMESIAQLVWAFFNYWAYCHNYANDVISVRTGSILSKRAKDWTRRIGKDRHLICIEDPFEVSHDLGRVVDKYSIKVLREEFERAAEIMQYDPDPCVALFQPYVPS</sequence>
<feature type="compositionally biased region" description="Basic and acidic residues" evidence="9">
    <location>
        <begin position="285"/>
        <end position="298"/>
    </location>
</feature>
<dbReference type="PANTHER" id="PTHR12271:SF40">
    <property type="entry name" value="POLY(A) RNA POLYMERASE GLD2"/>
    <property type="match status" value="1"/>
</dbReference>
<dbReference type="GO" id="GO:0005737">
    <property type="term" value="C:cytoplasm"/>
    <property type="evidence" value="ECO:0007669"/>
    <property type="project" value="UniProtKB-SubCell"/>
</dbReference>
<reference evidence="12 13" key="1">
    <citation type="submission" date="2024-02" db="EMBL/GenBank/DDBJ databases">
        <authorList>
            <person name="Vignale AGUSTIN F."/>
            <person name="Sosa J E."/>
            <person name="Modenutti C."/>
        </authorList>
    </citation>
    <scope>NUCLEOTIDE SEQUENCE [LARGE SCALE GENOMIC DNA]</scope>
</reference>
<feature type="region of interest" description="Disordered" evidence="9">
    <location>
        <begin position="1"/>
        <end position="89"/>
    </location>
</feature>
<dbReference type="InterPro" id="IPR043519">
    <property type="entry name" value="NT_sf"/>
</dbReference>
<dbReference type="CDD" id="cd05402">
    <property type="entry name" value="NT_PAP_TUTase"/>
    <property type="match status" value="1"/>
</dbReference>
<evidence type="ECO:0000313" key="12">
    <source>
        <dbReference type="EMBL" id="CAK9145805.1"/>
    </source>
</evidence>
<evidence type="ECO:0000256" key="3">
    <source>
        <dbReference type="ARBA" id="ARBA00004496"/>
    </source>
</evidence>
<evidence type="ECO:0000256" key="6">
    <source>
        <dbReference type="ARBA" id="ARBA00022679"/>
    </source>
</evidence>
<feature type="domain" description="PAP-associated" evidence="10">
    <location>
        <begin position="788"/>
        <end position="847"/>
    </location>
</feature>
<dbReference type="Gene3D" id="1.10.1410.10">
    <property type="match status" value="1"/>
</dbReference>
<keyword evidence="5" id="KW-0963">Cytoplasm</keyword>
<proteinExistence type="inferred from homology"/>
<dbReference type="GO" id="GO:0010628">
    <property type="term" value="P:positive regulation of gene expression"/>
    <property type="evidence" value="ECO:0007669"/>
    <property type="project" value="UniProtKB-ARBA"/>
</dbReference>
<dbReference type="Proteomes" id="UP001642360">
    <property type="component" value="Unassembled WGS sequence"/>
</dbReference>
<evidence type="ECO:0000256" key="9">
    <source>
        <dbReference type="SAM" id="MobiDB-lite"/>
    </source>
</evidence>
<dbReference type="EMBL" id="CAUOFW020001503">
    <property type="protein sequence ID" value="CAK9145805.1"/>
    <property type="molecule type" value="Genomic_DNA"/>
</dbReference>
<dbReference type="GO" id="GO:0043488">
    <property type="term" value="P:regulation of mRNA stability"/>
    <property type="evidence" value="ECO:0007669"/>
    <property type="project" value="UniProtKB-ARBA"/>
</dbReference>
<evidence type="ECO:0000259" key="11">
    <source>
        <dbReference type="Pfam" id="PF22600"/>
    </source>
</evidence>
<evidence type="ECO:0000256" key="5">
    <source>
        <dbReference type="ARBA" id="ARBA00022490"/>
    </source>
</evidence>
<dbReference type="InterPro" id="IPR054708">
    <property type="entry name" value="MTPAP-like_central"/>
</dbReference>
<dbReference type="PANTHER" id="PTHR12271">
    <property type="entry name" value="POLY A POLYMERASE CID PAP -RELATED"/>
    <property type="match status" value="1"/>
</dbReference>
<gene>
    <name evidence="12" type="ORF">ILEXP_LOCUS13625</name>
</gene>
<dbReference type="FunFam" id="1.10.1410.10:FF:000018">
    <property type="entry name" value="Terminal uridylyltransferase cid1"/>
    <property type="match status" value="1"/>
</dbReference>
<organism evidence="12 13">
    <name type="scientific">Ilex paraguariensis</name>
    <name type="common">yerba mate</name>
    <dbReference type="NCBI Taxonomy" id="185542"/>
    <lineage>
        <taxon>Eukaryota</taxon>
        <taxon>Viridiplantae</taxon>
        <taxon>Streptophyta</taxon>
        <taxon>Embryophyta</taxon>
        <taxon>Tracheophyta</taxon>
        <taxon>Spermatophyta</taxon>
        <taxon>Magnoliopsida</taxon>
        <taxon>eudicotyledons</taxon>
        <taxon>Gunneridae</taxon>
        <taxon>Pentapetalae</taxon>
        <taxon>asterids</taxon>
        <taxon>campanulids</taxon>
        <taxon>Aquifoliales</taxon>
        <taxon>Aquifoliaceae</taxon>
        <taxon>Ilex</taxon>
    </lineage>
</organism>
<dbReference type="SUPFAM" id="SSF81631">
    <property type="entry name" value="PAP/OAS1 substrate-binding domain"/>
    <property type="match status" value="1"/>
</dbReference>
<feature type="region of interest" description="Disordered" evidence="9">
    <location>
        <begin position="411"/>
        <end position="434"/>
    </location>
</feature>
<evidence type="ECO:0000256" key="2">
    <source>
        <dbReference type="ARBA" id="ARBA00001946"/>
    </source>
</evidence>
<feature type="compositionally biased region" description="Pro residues" evidence="9">
    <location>
        <begin position="78"/>
        <end position="89"/>
    </location>
</feature>
<feature type="compositionally biased region" description="Pro residues" evidence="9">
    <location>
        <begin position="36"/>
        <end position="48"/>
    </location>
</feature>
<name>A0ABC8RLG0_9AQUA</name>
<comment type="similarity">
    <text evidence="4">Belongs to the DNA polymerase type-B-like family.</text>
</comment>
<accession>A0ABC8RLG0</accession>
<dbReference type="Pfam" id="PF22600">
    <property type="entry name" value="MTPAP-like_central"/>
    <property type="match status" value="2"/>
</dbReference>
<protein>
    <recommendedName>
        <fullName evidence="14">UTP:RNA uridylyltransferase 1</fullName>
    </recommendedName>
</protein>
<evidence type="ECO:0000256" key="7">
    <source>
        <dbReference type="ARBA" id="ARBA00022723"/>
    </source>
</evidence>
<keyword evidence="7" id="KW-0479">Metal-binding</keyword>
<keyword evidence="8" id="KW-0460">Magnesium</keyword>
<comment type="cofactor">
    <cofactor evidence="2">
        <name>Mg(2+)</name>
        <dbReference type="ChEBI" id="CHEBI:18420"/>
    </cofactor>
</comment>
<feature type="region of interest" description="Disordered" evidence="9">
    <location>
        <begin position="204"/>
        <end position="304"/>
    </location>
</feature>
<feature type="compositionally biased region" description="Low complexity" evidence="9">
    <location>
        <begin position="22"/>
        <end position="35"/>
    </location>
</feature>
<evidence type="ECO:0000259" key="10">
    <source>
        <dbReference type="Pfam" id="PF03828"/>
    </source>
</evidence>
<evidence type="ECO:0000313" key="13">
    <source>
        <dbReference type="Proteomes" id="UP001642360"/>
    </source>
</evidence>
<dbReference type="GO" id="GO:0010605">
    <property type="term" value="P:negative regulation of macromolecule metabolic process"/>
    <property type="evidence" value="ECO:0007669"/>
    <property type="project" value="UniProtKB-ARBA"/>
</dbReference>
<comment type="cofactor">
    <cofactor evidence="1">
        <name>Mn(2+)</name>
        <dbReference type="ChEBI" id="CHEBI:29035"/>
    </cofactor>
</comment>
<evidence type="ECO:0008006" key="14">
    <source>
        <dbReference type="Google" id="ProtNLM"/>
    </source>
</evidence>
<keyword evidence="13" id="KW-1185">Reference proteome</keyword>
<feature type="compositionally biased region" description="Basic and acidic residues" evidence="9">
    <location>
        <begin position="215"/>
        <end position="226"/>
    </location>
</feature>
<dbReference type="Gene3D" id="3.30.460.10">
    <property type="entry name" value="Beta Polymerase, domain 2"/>
    <property type="match status" value="2"/>
</dbReference>
<dbReference type="AlphaFoldDB" id="A0ABC8RLG0"/>
<comment type="caution">
    <text evidence="12">The sequence shown here is derived from an EMBL/GenBank/DDBJ whole genome shotgun (WGS) entry which is preliminary data.</text>
</comment>
<feature type="domain" description="Poly(A) RNA polymerase mitochondrial-like central palm" evidence="11">
    <location>
        <begin position="467"/>
        <end position="548"/>
    </location>
</feature>